<dbReference type="GO" id="GO:0051191">
    <property type="term" value="P:prosthetic group biosynthetic process"/>
    <property type="evidence" value="ECO:0007669"/>
    <property type="project" value="TreeGrafter"/>
</dbReference>
<dbReference type="OrthoDB" id="114886at2"/>
<dbReference type="InterPro" id="IPR017555">
    <property type="entry name" value="TriPribosyl-deP-CoA_syn"/>
</dbReference>
<name>A0A5C0B311_9BURK</name>
<organism evidence="7 8">
    <name type="scientific">Pigmentiphaga aceris</name>
    <dbReference type="NCBI Taxonomy" id="1940612"/>
    <lineage>
        <taxon>Bacteria</taxon>
        <taxon>Pseudomonadati</taxon>
        <taxon>Pseudomonadota</taxon>
        <taxon>Betaproteobacteria</taxon>
        <taxon>Burkholderiales</taxon>
        <taxon>Alcaligenaceae</taxon>
        <taxon>Pigmentiphaga</taxon>
    </lineage>
</organism>
<evidence type="ECO:0000313" key="7">
    <source>
        <dbReference type="EMBL" id="QEI07590.1"/>
    </source>
</evidence>
<keyword evidence="3 5" id="KW-0547">Nucleotide-binding</keyword>
<evidence type="ECO:0000256" key="3">
    <source>
        <dbReference type="ARBA" id="ARBA00022741"/>
    </source>
</evidence>
<dbReference type="AlphaFoldDB" id="A0A5C0B311"/>
<evidence type="ECO:0000313" key="8">
    <source>
        <dbReference type="Proteomes" id="UP000325161"/>
    </source>
</evidence>
<accession>A0A5C0B311</accession>
<dbReference type="PANTHER" id="PTHR30201:SF2">
    <property type="entry name" value="2-(5''-TRIPHOSPHORIBOSYL)-3'-DEPHOSPHOCOENZYME-A SYNTHASE"/>
    <property type="match status" value="1"/>
</dbReference>
<dbReference type="EC" id="2.4.2.52" evidence="5"/>
<proteinExistence type="inferred from homology"/>
<protein>
    <recommendedName>
        <fullName evidence="5">Probable 2-(5''-triphosphoribosyl)-3'-dephosphocoenzyme-A synthase</fullName>
        <shortName evidence="5">2-(5''-triphosphoribosyl)-3'-dephospho-CoA synthase</shortName>
        <ecNumber evidence="5">2.4.2.52</ecNumber>
    </recommendedName>
</protein>
<keyword evidence="2 5" id="KW-0808">Transferase</keyword>
<dbReference type="GO" id="GO:0005524">
    <property type="term" value="F:ATP binding"/>
    <property type="evidence" value="ECO:0007669"/>
    <property type="project" value="UniProtKB-KW"/>
</dbReference>
<evidence type="ECO:0000256" key="5">
    <source>
        <dbReference type="HAMAP-Rule" id="MF_01883"/>
    </source>
</evidence>
<evidence type="ECO:0000256" key="1">
    <source>
        <dbReference type="ARBA" id="ARBA00001210"/>
    </source>
</evidence>
<comment type="function">
    <text evidence="5">Involved in the formation of 2-(5''-phosphoribosyl)-3'-dephosphocoenzyme-A, the prosthetic group of the acyl-carrier protein of the malonate decarboxylase.</text>
</comment>
<dbReference type="NCBIfam" id="NF002315">
    <property type="entry name" value="PRK01237.1"/>
    <property type="match status" value="1"/>
</dbReference>
<evidence type="ECO:0000256" key="2">
    <source>
        <dbReference type="ARBA" id="ARBA00022679"/>
    </source>
</evidence>
<dbReference type="InterPro" id="IPR002736">
    <property type="entry name" value="CitG"/>
</dbReference>
<comment type="similarity">
    <text evidence="5">Belongs to the CitG/MdcB family.</text>
</comment>
<gene>
    <name evidence="5" type="primary">mdcB</name>
    <name evidence="7" type="ORF">FXN63_18405</name>
</gene>
<keyword evidence="7" id="KW-0328">Glycosyltransferase</keyword>
<sequence length="318" mass="32969">MSDSLPWSERPARVAGRFPKEAATSDGSLGQSSRATGRQAWPARPDAVTLAELAVQALLDEATLTPKPGLVDLRGRGSHTDIHIGLMCVSANALRPGLEAMALAGAADWRDLRVLRERLGLLGRATESAMMAATEGVNTHRGAIWALGLLVAAANMPSRCGGFRPATIAKRAGAIASQPDRFAGDPATHKGGRACAQYGVAGARGQAQAGFPHVLQYGLPTLHASRRQGAEESCARLDALMAILAKLDDTCVLARGGPHALRSLQDAAANILKAGGTATCRGKQLLNHMDSEALRLGVSPGGAADLLAATLFLDSLTV</sequence>
<evidence type="ECO:0000256" key="4">
    <source>
        <dbReference type="ARBA" id="ARBA00022840"/>
    </source>
</evidence>
<dbReference type="PANTHER" id="PTHR30201">
    <property type="entry name" value="TRIPHOSPHORIBOSYL-DEPHOSPHO-COA SYNTHASE"/>
    <property type="match status" value="1"/>
</dbReference>
<evidence type="ECO:0000256" key="6">
    <source>
        <dbReference type="SAM" id="MobiDB-lite"/>
    </source>
</evidence>
<comment type="catalytic activity">
    <reaction evidence="1 5">
        <text>3'-dephospho-CoA + ATP = 2'-(5''-triphospho-alpha-D-ribosyl)-3'-dephospho-CoA + adenine</text>
        <dbReference type="Rhea" id="RHEA:15117"/>
        <dbReference type="ChEBI" id="CHEBI:16708"/>
        <dbReference type="ChEBI" id="CHEBI:30616"/>
        <dbReference type="ChEBI" id="CHEBI:57328"/>
        <dbReference type="ChEBI" id="CHEBI:61378"/>
        <dbReference type="EC" id="2.4.2.52"/>
    </reaction>
</comment>
<reference evidence="7 8" key="1">
    <citation type="submission" date="2019-08" db="EMBL/GenBank/DDBJ databases">
        <title>Amphibian skin-associated Pigmentiphaga: genome sequence and occurrence across geography and hosts.</title>
        <authorList>
            <person name="Bletz M.C."/>
            <person name="Bunk B."/>
            <person name="Sproeer C."/>
            <person name="Biwer P."/>
            <person name="Reiter S."/>
            <person name="Rabemananjara F.C.E."/>
            <person name="Schulz S."/>
            <person name="Overmann J."/>
            <person name="Vences M."/>
        </authorList>
    </citation>
    <scope>NUCLEOTIDE SEQUENCE [LARGE SCALE GENOMIC DNA]</scope>
    <source>
        <strain evidence="7 8">Mada1488</strain>
    </source>
</reference>
<feature type="compositionally biased region" description="Polar residues" evidence="6">
    <location>
        <begin position="25"/>
        <end position="36"/>
    </location>
</feature>
<dbReference type="GO" id="GO:0016757">
    <property type="term" value="F:glycosyltransferase activity"/>
    <property type="evidence" value="ECO:0007669"/>
    <property type="project" value="UniProtKB-KW"/>
</dbReference>
<dbReference type="GO" id="GO:0046917">
    <property type="term" value="F:triphosphoribosyl-dephospho-CoA synthase activity"/>
    <property type="evidence" value="ECO:0007669"/>
    <property type="project" value="UniProtKB-UniRule"/>
</dbReference>
<dbReference type="EMBL" id="CP043046">
    <property type="protein sequence ID" value="QEI07590.1"/>
    <property type="molecule type" value="Genomic_DNA"/>
</dbReference>
<keyword evidence="4 5" id="KW-0067">ATP-binding</keyword>
<dbReference type="Proteomes" id="UP000325161">
    <property type="component" value="Chromosome"/>
</dbReference>
<dbReference type="Gene3D" id="1.10.4200.10">
    <property type="entry name" value="Triphosphoribosyl-dephospho-CoA protein"/>
    <property type="match status" value="2"/>
</dbReference>
<dbReference type="KEGG" id="pacr:FXN63_18405"/>
<dbReference type="HAMAP" id="MF_01883">
    <property type="entry name" value="MdcB"/>
    <property type="match status" value="1"/>
</dbReference>
<dbReference type="NCBIfam" id="TIGR03132">
    <property type="entry name" value="malonate_mdcB"/>
    <property type="match status" value="1"/>
</dbReference>
<dbReference type="Pfam" id="PF01874">
    <property type="entry name" value="CitG"/>
    <property type="match status" value="1"/>
</dbReference>
<keyword evidence="8" id="KW-1185">Reference proteome</keyword>
<dbReference type="RefSeq" id="WP_148816637.1">
    <property type="nucleotide sequence ID" value="NZ_CP043046.1"/>
</dbReference>
<feature type="region of interest" description="Disordered" evidence="6">
    <location>
        <begin position="1"/>
        <end position="41"/>
    </location>
</feature>